<evidence type="ECO:0000313" key="4">
    <source>
        <dbReference type="EMBL" id="RPA87082.1"/>
    </source>
</evidence>
<proteinExistence type="predicted"/>
<evidence type="ECO:0000256" key="2">
    <source>
        <dbReference type="SAM" id="MobiDB-lite"/>
    </source>
</evidence>
<dbReference type="InterPro" id="IPR002939">
    <property type="entry name" value="DnaJ_C"/>
</dbReference>
<dbReference type="Gene3D" id="2.60.260.20">
    <property type="entry name" value="Urease metallochaperone UreE, N-terminal domain"/>
    <property type="match status" value="2"/>
</dbReference>
<keyword evidence="1" id="KW-0143">Chaperone</keyword>
<dbReference type="CDD" id="cd06257">
    <property type="entry name" value="DnaJ"/>
    <property type="match status" value="1"/>
</dbReference>
<protein>
    <submittedName>
        <fullName evidence="4">DnaJ-domain-containing protein</fullName>
    </submittedName>
</protein>
<feature type="compositionally biased region" description="Gly residues" evidence="2">
    <location>
        <begin position="185"/>
        <end position="204"/>
    </location>
</feature>
<sequence length="392" mass="41682">MVKETKLYDALGIQPSATQDDIKKAYRKGALKYHPDKAGKDNATAAEKFKDISQAYEILSDPEKRKVYDQFGLDFILRGGTAAPPPGAGGPSPGGMPNFARSGTFPGFGGMGGGMPGGGTSRMYFSTSGGPGGGGFSFSNPESIFEQFARSSGMDFGGGMNFGGGGGGMDDDDFGGHYSFSSSPLGGGGRGASFSGRGGGGGSGSMPNGRPKSPEASILNKPIPFTLEELYNGARKKLRVKRKLFDADGKITREDKDLEIQVKPGMKAGSKFKFKGIGDAIDGTKQDIHFIIEEKPHEVFKRDGDNLIHTANISLKEALTGWQRIIPTIDGKQLKIEGPGPTSPEWENRYPDQGMVVSKAPNTRGDLIVKVKIEFPKTLTSDQKAKLKEILP</sequence>
<dbReference type="Pfam" id="PF00226">
    <property type="entry name" value="DnaJ"/>
    <property type="match status" value="1"/>
</dbReference>
<dbReference type="OrthoDB" id="550424at2759"/>
<dbReference type="GO" id="GO:0051087">
    <property type="term" value="F:protein-folding chaperone binding"/>
    <property type="evidence" value="ECO:0007669"/>
    <property type="project" value="TreeGrafter"/>
</dbReference>
<evidence type="ECO:0000313" key="5">
    <source>
        <dbReference type="Proteomes" id="UP000275078"/>
    </source>
</evidence>
<dbReference type="EMBL" id="ML119647">
    <property type="protein sequence ID" value="RPA87082.1"/>
    <property type="molecule type" value="Genomic_DNA"/>
</dbReference>
<dbReference type="Pfam" id="PF01556">
    <property type="entry name" value="DnaJ_C"/>
    <property type="match status" value="1"/>
</dbReference>
<dbReference type="Proteomes" id="UP000275078">
    <property type="component" value="Unassembled WGS sequence"/>
</dbReference>
<dbReference type="InterPro" id="IPR008971">
    <property type="entry name" value="HSP40/DnaJ_pept-bd"/>
</dbReference>
<feature type="region of interest" description="Disordered" evidence="2">
    <location>
        <begin position="173"/>
        <end position="218"/>
    </location>
</feature>
<dbReference type="GO" id="GO:0051082">
    <property type="term" value="F:unfolded protein binding"/>
    <property type="evidence" value="ECO:0007669"/>
    <property type="project" value="InterPro"/>
</dbReference>
<gene>
    <name evidence="4" type="ORF">BJ508DRAFT_95781</name>
</gene>
<dbReference type="InterPro" id="IPR051339">
    <property type="entry name" value="DnaJ_subfamily_B"/>
</dbReference>
<dbReference type="PROSITE" id="PS00636">
    <property type="entry name" value="DNAJ_1"/>
    <property type="match status" value="1"/>
</dbReference>
<dbReference type="SUPFAM" id="SSF49493">
    <property type="entry name" value="HSP40/DnaJ peptide-binding domain"/>
    <property type="match status" value="2"/>
</dbReference>
<keyword evidence="5" id="KW-1185">Reference proteome</keyword>
<dbReference type="FunFam" id="2.60.260.20:FF:000013">
    <property type="entry name" value="DnaJ subfamily B member 11"/>
    <property type="match status" value="1"/>
</dbReference>
<dbReference type="InterPro" id="IPR018253">
    <property type="entry name" value="DnaJ_domain_CS"/>
</dbReference>
<organism evidence="4 5">
    <name type="scientific">Ascobolus immersus RN42</name>
    <dbReference type="NCBI Taxonomy" id="1160509"/>
    <lineage>
        <taxon>Eukaryota</taxon>
        <taxon>Fungi</taxon>
        <taxon>Dikarya</taxon>
        <taxon>Ascomycota</taxon>
        <taxon>Pezizomycotina</taxon>
        <taxon>Pezizomycetes</taxon>
        <taxon>Pezizales</taxon>
        <taxon>Ascobolaceae</taxon>
        <taxon>Ascobolus</taxon>
    </lineage>
</organism>
<dbReference type="STRING" id="1160509.A0A3N4ILT0"/>
<dbReference type="PANTHER" id="PTHR24078">
    <property type="entry name" value="DNAJ HOMOLOG SUBFAMILY C MEMBER"/>
    <property type="match status" value="1"/>
</dbReference>
<dbReference type="PROSITE" id="PS50076">
    <property type="entry name" value="DNAJ_2"/>
    <property type="match status" value="1"/>
</dbReference>
<dbReference type="SMART" id="SM00271">
    <property type="entry name" value="DnaJ"/>
    <property type="match status" value="1"/>
</dbReference>
<reference evidence="4 5" key="1">
    <citation type="journal article" date="2018" name="Nat. Ecol. Evol.">
        <title>Pezizomycetes genomes reveal the molecular basis of ectomycorrhizal truffle lifestyle.</title>
        <authorList>
            <person name="Murat C."/>
            <person name="Payen T."/>
            <person name="Noel B."/>
            <person name="Kuo A."/>
            <person name="Morin E."/>
            <person name="Chen J."/>
            <person name="Kohler A."/>
            <person name="Krizsan K."/>
            <person name="Balestrini R."/>
            <person name="Da Silva C."/>
            <person name="Montanini B."/>
            <person name="Hainaut M."/>
            <person name="Levati E."/>
            <person name="Barry K.W."/>
            <person name="Belfiori B."/>
            <person name="Cichocki N."/>
            <person name="Clum A."/>
            <person name="Dockter R.B."/>
            <person name="Fauchery L."/>
            <person name="Guy J."/>
            <person name="Iotti M."/>
            <person name="Le Tacon F."/>
            <person name="Lindquist E.A."/>
            <person name="Lipzen A."/>
            <person name="Malagnac F."/>
            <person name="Mello A."/>
            <person name="Molinier V."/>
            <person name="Miyauchi S."/>
            <person name="Poulain J."/>
            <person name="Riccioni C."/>
            <person name="Rubini A."/>
            <person name="Sitrit Y."/>
            <person name="Splivallo R."/>
            <person name="Traeger S."/>
            <person name="Wang M."/>
            <person name="Zifcakova L."/>
            <person name="Wipf D."/>
            <person name="Zambonelli A."/>
            <person name="Paolocci F."/>
            <person name="Nowrousian M."/>
            <person name="Ottonello S."/>
            <person name="Baldrian P."/>
            <person name="Spatafora J.W."/>
            <person name="Henrissat B."/>
            <person name="Nagy L.G."/>
            <person name="Aury J.M."/>
            <person name="Wincker P."/>
            <person name="Grigoriev I.V."/>
            <person name="Bonfante P."/>
            <person name="Martin F.M."/>
        </authorList>
    </citation>
    <scope>NUCLEOTIDE SEQUENCE [LARGE SCALE GENOMIC DNA]</scope>
    <source>
        <strain evidence="4 5">RN42</strain>
    </source>
</reference>
<accession>A0A3N4ILT0</accession>
<dbReference type="GO" id="GO:0006457">
    <property type="term" value="P:protein folding"/>
    <property type="evidence" value="ECO:0007669"/>
    <property type="project" value="InterPro"/>
</dbReference>
<dbReference type="GO" id="GO:0006413">
    <property type="term" value="P:translational initiation"/>
    <property type="evidence" value="ECO:0007669"/>
    <property type="project" value="TreeGrafter"/>
</dbReference>
<dbReference type="CDD" id="cd10747">
    <property type="entry name" value="DnaJ_C"/>
    <property type="match status" value="1"/>
</dbReference>
<dbReference type="GO" id="GO:0005829">
    <property type="term" value="C:cytosol"/>
    <property type="evidence" value="ECO:0007669"/>
    <property type="project" value="TreeGrafter"/>
</dbReference>
<feature type="domain" description="J" evidence="3">
    <location>
        <begin position="6"/>
        <end position="72"/>
    </location>
</feature>
<dbReference type="InterPro" id="IPR036869">
    <property type="entry name" value="J_dom_sf"/>
</dbReference>
<evidence type="ECO:0000256" key="1">
    <source>
        <dbReference type="ARBA" id="ARBA00023186"/>
    </source>
</evidence>
<dbReference type="AlphaFoldDB" id="A0A3N4ILT0"/>
<evidence type="ECO:0000259" key="3">
    <source>
        <dbReference type="PROSITE" id="PS50076"/>
    </source>
</evidence>
<dbReference type="SUPFAM" id="SSF46565">
    <property type="entry name" value="Chaperone J-domain"/>
    <property type="match status" value="1"/>
</dbReference>
<dbReference type="FunFam" id="2.60.260.20:FF:000002">
    <property type="entry name" value="Dnaj homolog subfamily b member"/>
    <property type="match status" value="1"/>
</dbReference>
<dbReference type="PANTHER" id="PTHR24078:SF553">
    <property type="entry name" value="DNAJ HOMOLOG SUBFAMILY B MEMBER 5"/>
    <property type="match status" value="1"/>
</dbReference>
<dbReference type="Gene3D" id="1.10.287.110">
    <property type="entry name" value="DnaJ domain"/>
    <property type="match status" value="1"/>
</dbReference>
<dbReference type="PRINTS" id="PR00625">
    <property type="entry name" value="JDOMAIN"/>
</dbReference>
<name>A0A3N4ILT0_ASCIM</name>
<dbReference type="InterPro" id="IPR001623">
    <property type="entry name" value="DnaJ_domain"/>
</dbReference>